<sequence length="361" mass="39517">MTIPLSDVAASTSGDLPQLFSGDLRPYPGIPDDWSEAKRQLAVNILFDVSHSFPHMRTETDPDADVEDFWEDAARLSAAWYATNGSRLVAKAPGTAETPWTADEMSRRLGPVDRVEDGGRHAVDKLVGHPLVRKYGGRGMLLGSIGGDPATDIITWMVARHRKFGVERAIVKATALKGGIWSIKLDLDPTVVEERLLEALGWDYVRLEGLADAVFVQDQLELAYEYRLFVVDGEVISGAGCIEEFTPLDRNIDDGSFDTRVRKWRGPLASYGRDATPSPVEYRIGTVAELVKFGRKVASEHGGTVVIDVAFDGGTRGNAHRDSGHPVVIELNTLPNSGLYASNPWLVAEKLMTATDRGYLL</sequence>
<accession>A0AA41QZA0</accession>
<organism evidence="1 2">
    <name type="scientific">Cryobacterium zhongshanensis</name>
    <dbReference type="NCBI Taxonomy" id="2928153"/>
    <lineage>
        <taxon>Bacteria</taxon>
        <taxon>Bacillati</taxon>
        <taxon>Actinomycetota</taxon>
        <taxon>Actinomycetes</taxon>
        <taxon>Micrococcales</taxon>
        <taxon>Microbacteriaceae</taxon>
        <taxon>Cryobacterium</taxon>
    </lineage>
</organism>
<comment type="caution">
    <text evidence="1">The sequence shown here is derived from an EMBL/GenBank/DDBJ whole genome shotgun (WGS) entry which is preliminary data.</text>
</comment>
<protein>
    <recommendedName>
        <fullName evidence="3">ATP-grasp domain-containing protein</fullName>
    </recommendedName>
</protein>
<evidence type="ECO:0000313" key="1">
    <source>
        <dbReference type="EMBL" id="MCI4659554.1"/>
    </source>
</evidence>
<dbReference type="AlphaFoldDB" id="A0AA41QZA0"/>
<dbReference type="Proteomes" id="UP001165341">
    <property type="component" value="Unassembled WGS sequence"/>
</dbReference>
<evidence type="ECO:0000313" key="2">
    <source>
        <dbReference type="Proteomes" id="UP001165341"/>
    </source>
</evidence>
<name>A0AA41QZA0_9MICO</name>
<keyword evidence="2" id="KW-1185">Reference proteome</keyword>
<dbReference type="RefSeq" id="WP_243013045.1">
    <property type="nucleotide sequence ID" value="NZ_JALGAR010000006.1"/>
</dbReference>
<proteinExistence type="predicted"/>
<reference evidence="1" key="1">
    <citation type="submission" date="2022-03" db="EMBL/GenBank/DDBJ databases">
        <title>Cryobacterium sp. nov. strain ZS14-85, isolated from Antarctic soil.</title>
        <authorList>
            <person name="Li J."/>
            <person name="Niu G."/>
        </authorList>
    </citation>
    <scope>NUCLEOTIDE SEQUENCE</scope>
    <source>
        <strain evidence="1">ZS14-85</strain>
    </source>
</reference>
<gene>
    <name evidence="1" type="ORF">MQH31_17260</name>
</gene>
<dbReference type="EMBL" id="JALGAR010000006">
    <property type="protein sequence ID" value="MCI4659554.1"/>
    <property type="molecule type" value="Genomic_DNA"/>
</dbReference>
<evidence type="ECO:0008006" key="3">
    <source>
        <dbReference type="Google" id="ProtNLM"/>
    </source>
</evidence>